<accession>A0A6I6IUV3</accession>
<dbReference type="Gene3D" id="3.40.50.300">
    <property type="entry name" value="P-loop containing nucleotide triphosphate hydrolases"/>
    <property type="match status" value="1"/>
</dbReference>
<keyword evidence="1" id="KW-0808">Transferase</keyword>
<gene>
    <name evidence="1" type="ORF">EI983_16835</name>
</gene>
<proteinExistence type="predicted"/>
<dbReference type="OrthoDB" id="1441538at2"/>
<dbReference type="AlphaFoldDB" id="A0A6I6IUV3"/>
<dbReference type="EMBL" id="CP034348">
    <property type="protein sequence ID" value="QGX99844.1"/>
    <property type="molecule type" value="Genomic_DNA"/>
</dbReference>
<dbReference type="SUPFAM" id="SSF52540">
    <property type="entry name" value="P-loop containing nucleoside triphosphate hydrolases"/>
    <property type="match status" value="1"/>
</dbReference>
<evidence type="ECO:0000313" key="1">
    <source>
        <dbReference type="EMBL" id="QGX99844.1"/>
    </source>
</evidence>
<dbReference type="Pfam" id="PF13469">
    <property type="entry name" value="Sulfotransfer_3"/>
    <property type="match status" value="1"/>
</dbReference>
<dbReference type="InterPro" id="IPR027417">
    <property type="entry name" value="P-loop_NTPase"/>
</dbReference>
<dbReference type="KEGG" id="rom:EI983_16835"/>
<organism evidence="1 2">
    <name type="scientific">Roseovarius faecimaris</name>
    <dbReference type="NCBI Taxonomy" id="2494550"/>
    <lineage>
        <taxon>Bacteria</taxon>
        <taxon>Pseudomonadati</taxon>
        <taxon>Pseudomonadota</taxon>
        <taxon>Alphaproteobacteria</taxon>
        <taxon>Rhodobacterales</taxon>
        <taxon>Roseobacteraceae</taxon>
        <taxon>Roseovarius</taxon>
    </lineage>
</organism>
<evidence type="ECO:0000313" key="2">
    <source>
        <dbReference type="Proteomes" id="UP000428330"/>
    </source>
</evidence>
<protein>
    <submittedName>
        <fullName evidence="1">Sulfotransferase</fullName>
    </submittedName>
</protein>
<dbReference type="Proteomes" id="UP000428330">
    <property type="component" value="Chromosome"/>
</dbReference>
<dbReference type="GO" id="GO:0016740">
    <property type="term" value="F:transferase activity"/>
    <property type="evidence" value="ECO:0007669"/>
    <property type="project" value="UniProtKB-KW"/>
</dbReference>
<dbReference type="RefSeq" id="WP_157708525.1">
    <property type="nucleotide sequence ID" value="NZ_CP034348.1"/>
</dbReference>
<reference evidence="2" key="1">
    <citation type="submission" date="2018-12" db="EMBL/GenBank/DDBJ databases">
        <title>Complete genome sequence of Roseovarius sp. MME-070.</title>
        <authorList>
            <person name="Nam Y.-D."/>
            <person name="Kang J."/>
            <person name="Chung W.-H."/>
            <person name="Park Y.S."/>
        </authorList>
    </citation>
    <scope>NUCLEOTIDE SEQUENCE [LARGE SCALE GENOMIC DNA]</scope>
    <source>
        <strain evidence="2">MME-070</strain>
    </source>
</reference>
<name>A0A6I6IUV3_9RHOB</name>
<sequence>MSAHSPLIILTCMRSFSSLVSSMLGQHSGLYTLPEVNPFVETTLARYVSRARIVRPRTLDGLYRAIAQVEFGAQTDATVAQAIAWVDERGTWPVVRVMEHLGTRLAPLRLIDKSPSTVLSDEAINRAVDTCPDAYFLHLYRHPCATTRSIAKITKFPGGGTGTKRGPGRKDPETAWYQANRRILTVAPRIASDRFMSVRGEDVLRAPDVYLPQICTWLGLETSAADMEAMLRPEQSPYACLGPAAAPFGNDPNFLRNPGYSRREIPEQPLSDPLDWDSPARHLRPETIAISQQMGYGV</sequence>
<keyword evidence="2" id="KW-1185">Reference proteome</keyword>